<proteinExistence type="predicted"/>
<keyword evidence="3" id="KW-1185">Reference proteome</keyword>
<name>A0A2D0KQB6_9GAMM</name>
<feature type="chain" id="PRO_5012090320" evidence="1">
    <location>
        <begin position="23"/>
        <end position="142"/>
    </location>
</feature>
<keyword evidence="1" id="KW-0732">Signal</keyword>
<evidence type="ECO:0000313" key="2">
    <source>
        <dbReference type="EMBL" id="PHM65578.1"/>
    </source>
</evidence>
<comment type="caution">
    <text evidence="2">The sequence shown here is derived from an EMBL/GenBank/DDBJ whole genome shotgun (WGS) entry which is preliminary data.</text>
</comment>
<gene>
    <name evidence="2" type="ORF">Xsto_01936</name>
</gene>
<dbReference type="AlphaFoldDB" id="A0A2D0KQB6"/>
<dbReference type="EMBL" id="NJAJ01000015">
    <property type="protein sequence ID" value="PHM65578.1"/>
    <property type="molecule type" value="Genomic_DNA"/>
</dbReference>
<evidence type="ECO:0000313" key="3">
    <source>
        <dbReference type="Proteomes" id="UP000222366"/>
    </source>
</evidence>
<sequence>MIKYALKSIIFTLVISIPYSHANQNQIEVINNPVLKISENYSRTSPSDNLLIEECKKWNLNKKVIDKIFKISEQYEHSPYREFYQTPCDIVGRAKLNNEIWDFHINGGGITTFTNDEKIIYLGCKAKECEPFFIIPYDGMDP</sequence>
<organism evidence="2 3">
    <name type="scientific">Xenorhabdus stockiae</name>
    <dbReference type="NCBI Taxonomy" id="351614"/>
    <lineage>
        <taxon>Bacteria</taxon>
        <taxon>Pseudomonadati</taxon>
        <taxon>Pseudomonadota</taxon>
        <taxon>Gammaproteobacteria</taxon>
        <taxon>Enterobacterales</taxon>
        <taxon>Morganellaceae</taxon>
        <taxon>Xenorhabdus</taxon>
    </lineage>
</organism>
<dbReference type="RefSeq" id="WP_099124911.1">
    <property type="nucleotide sequence ID" value="NZ_CAWNRH010000057.1"/>
</dbReference>
<accession>A0A2D0KQB6</accession>
<feature type="signal peptide" evidence="1">
    <location>
        <begin position="1"/>
        <end position="22"/>
    </location>
</feature>
<reference evidence="2 3" key="1">
    <citation type="journal article" date="2017" name="Nat. Microbiol.">
        <title>Natural product diversity associated with the nematode symbionts Photorhabdus and Xenorhabdus.</title>
        <authorList>
            <person name="Tobias N.J."/>
            <person name="Wolff H."/>
            <person name="Djahanschiri B."/>
            <person name="Grundmann F."/>
            <person name="Kronenwerth M."/>
            <person name="Shi Y.M."/>
            <person name="Simonyi S."/>
            <person name="Grun P."/>
            <person name="Shapiro-Ilan D."/>
            <person name="Pidot S.J."/>
            <person name="Stinear T.P."/>
            <person name="Ebersberger I."/>
            <person name="Bode H.B."/>
        </authorList>
    </citation>
    <scope>NUCLEOTIDE SEQUENCE [LARGE SCALE GENOMIC DNA]</scope>
    <source>
        <strain evidence="2 3">DSM 17904</strain>
    </source>
</reference>
<evidence type="ECO:0000256" key="1">
    <source>
        <dbReference type="SAM" id="SignalP"/>
    </source>
</evidence>
<dbReference type="Proteomes" id="UP000222366">
    <property type="component" value="Unassembled WGS sequence"/>
</dbReference>
<protein>
    <submittedName>
        <fullName evidence="2">Uncharacterized protein</fullName>
    </submittedName>
</protein>